<name>A0A2D0S995_ICTPU</name>
<evidence type="ECO:0000313" key="12">
    <source>
        <dbReference type="Proteomes" id="UP000221080"/>
    </source>
</evidence>
<gene>
    <name evidence="13" type="primary">si:dkey-21c1.4</name>
</gene>
<reference evidence="13" key="2">
    <citation type="submission" date="2025-08" db="UniProtKB">
        <authorList>
            <consortium name="RefSeq"/>
        </authorList>
    </citation>
    <scope>IDENTIFICATION</scope>
    <source>
        <tissue evidence="13">Blood</tissue>
    </source>
</reference>
<dbReference type="GO" id="GO:0042776">
    <property type="term" value="P:proton motive force-driven mitochondrial ATP synthesis"/>
    <property type="evidence" value="ECO:0007669"/>
    <property type="project" value="TreeGrafter"/>
</dbReference>
<dbReference type="STRING" id="7998.ENSIPUP00000021887"/>
<dbReference type="Pfam" id="PF10206">
    <property type="entry name" value="WRW"/>
    <property type="match status" value="1"/>
</dbReference>
<dbReference type="GO" id="GO:0031966">
    <property type="term" value="C:mitochondrial membrane"/>
    <property type="evidence" value="ECO:0007669"/>
    <property type="project" value="UniProtKB-SubCell"/>
</dbReference>
<evidence type="ECO:0000256" key="2">
    <source>
        <dbReference type="ARBA" id="ARBA00005895"/>
    </source>
</evidence>
<keyword evidence="11" id="KW-1133">Transmembrane helix</keyword>
<feature type="compositionally biased region" description="Polar residues" evidence="10">
    <location>
        <begin position="124"/>
        <end position="135"/>
    </location>
</feature>
<dbReference type="PANTHER" id="PTHR13080">
    <property type="entry name" value="ATP SYNTHASE F CHAIN, MITOCHONDRIAL-RELATED"/>
    <property type="match status" value="1"/>
</dbReference>
<organism evidence="12 13">
    <name type="scientific">Ictalurus punctatus</name>
    <name type="common">Channel catfish</name>
    <name type="synonym">Silurus punctatus</name>
    <dbReference type="NCBI Taxonomy" id="7998"/>
    <lineage>
        <taxon>Eukaryota</taxon>
        <taxon>Metazoa</taxon>
        <taxon>Chordata</taxon>
        <taxon>Craniata</taxon>
        <taxon>Vertebrata</taxon>
        <taxon>Euteleostomi</taxon>
        <taxon>Actinopterygii</taxon>
        <taxon>Neopterygii</taxon>
        <taxon>Teleostei</taxon>
        <taxon>Ostariophysi</taxon>
        <taxon>Siluriformes</taxon>
        <taxon>Ictaluridae</taxon>
        <taxon>Ictalurus</taxon>
    </lineage>
</organism>
<evidence type="ECO:0000256" key="7">
    <source>
        <dbReference type="ARBA" id="ARBA00023128"/>
    </source>
</evidence>
<evidence type="ECO:0000256" key="10">
    <source>
        <dbReference type="SAM" id="MobiDB-lite"/>
    </source>
</evidence>
<reference evidence="12" key="1">
    <citation type="journal article" date="2016" name="Nat. Commun.">
        <title>The channel catfish genome sequence provides insights into the evolution of scale formation in teleosts.</title>
        <authorList>
            <person name="Liu Z."/>
            <person name="Liu S."/>
            <person name="Yao J."/>
            <person name="Bao L."/>
            <person name="Zhang J."/>
            <person name="Li Y."/>
            <person name="Jiang C."/>
            <person name="Sun L."/>
            <person name="Wang R."/>
            <person name="Zhang Y."/>
            <person name="Zhou T."/>
            <person name="Zeng Q."/>
            <person name="Fu Q."/>
            <person name="Gao S."/>
            <person name="Li N."/>
            <person name="Koren S."/>
            <person name="Jiang Y."/>
            <person name="Zimin A."/>
            <person name="Xu P."/>
            <person name="Phillippy A.M."/>
            <person name="Geng X."/>
            <person name="Song L."/>
            <person name="Sun F."/>
            <person name="Li C."/>
            <person name="Wang X."/>
            <person name="Chen A."/>
            <person name="Jin Y."/>
            <person name="Yuan Z."/>
            <person name="Yang Y."/>
            <person name="Tan S."/>
            <person name="Peatman E."/>
            <person name="Lu J."/>
            <person name="Qin Z."/>
            <person name="Dunham R."/>
            <person name="Li Z."/>
            <person name="Sonstegard T."/>
            <person name="Feng J."/>
            <person name="Danzmann R.G."/>
            <person name="Schroeder S."/>
            <person name="Scheffler B."/>
            <person name="Duke M.V."/>
            <person name="Ballard L."/>
            <person name="Kucuktas H."/>
            <person name="Kaltenboeck L."/>
            <person name="Liu H."/>
            <person name="Armbruster J."/>
            <person name="Xie Y."/>
            <person name="Kirby M.L."/>
            <person name="Tian Y."/>
            <person name="Flanagan M.E."/>
            <person name="Mu W."/>
            <person name="Waldbieser G.C."/>
        </authorList>
    </citation>
    <scope>NUCLEOTIDE SEQUENCE [LARGE SCALE GENOMIC DNA]</scope>
    <source>
        <strain evidence="12">SDA103</strain>
    </source>
</reference>
<dbReference type="GeneID" id="108273792"/>
<evidence type="ECO:0000256" key="6">
    <source>
        <dbReference type="ARBA" id="ARBA00023065"/>
    </source>
</evidence>
<evidence type="ECO:0000256" key="1">
    <source>
        <dbReference type="ARBA" id="ARBA00004325"/>
    </source>
</evidence>
<evidence type="ECO:0000256" key="8">
    <source>
        <dbReference type="ARBA" id="ARBA00023136"/>
    </source>
</evidence>
<dbReference type="OrthoDB" id="8921675at2759"/>
<dbReference type="PANTHER" id="PTHR13080:SF20">
    <property type="entry name" value="ATP SYNTHASE SUBUNIT F, MITOCHONDRIAL-RELATED"/>
    <property type="match status" value="1"/>
</dbReference>
<evidence type="ECO:0000256" key="5">
    <source>
        <dbReference type="ARBA" id="ARBA00022781"/>
    </source>
</evidence>
<keyword evidence="7" id="KW-0496">Mitochondrion</keyword>
<keyword evidence="5" id="KW-0375">Hydrogen ion transport</keyword>
<protein>
    <submittedName>
        <fullName evidence="13">Uncharacterized protein si:dkey-21c1.4 isoform X1</fullName>
    </submittedName>
</protein>
<dbReference type="InterPro" id="IPR019344">
    <property type="entry name" value="F1F0-ATPsyn_F_prd"/>
</dbReference>
<dbReference type="KEGG" id="ipu:108273792"/>
<evidence type="ECO:0000256" key="9">
    <source>
        <dbReference type="ARBA" id="ARBA00023310"/>
    </source>
</evidence>
<dbReference type="GO" id="GO:0046933">
    <property type="term" value="F:proton-transporting ATP synthase activity, rotational mechanism"/>
    <property type="evidence" value="ECO:0007669"/>
    <property type="project" value="TreeGrafter"/>
</dbReference>
<evidence type="ECO:0000256" key="3">
    <source>
        <dbReference type="ARBA" id="ARBA00022448"/>
    </source>
</evidence>
<dbReference type="Proteomes" id="UP000221080">
    <property type="component" value="Chromosome 13"/>
</dbReference>
<keyword evidence="8 11" id="KW-0472">Membrane</keyword>
<keyword evidence="3" id="KW-0813">Transport</keyword>
<feature type="region of interest" description="Disordered" evidence="10">
    <location>
        <begin position="124"/>
        <end position="143"/>
    </location>
</feature>
<dbReference type="GO" id="GO:0045259">
    <property type="term" value="C:proton-transporting ATP synthase complex"/>
    <property type="evidence" value="ECO:0007669"/>
    <property type="project" value="UniProtKB-KW"/>
</dbReference>
<keyword evidence="4" id="KW-0138">CF(0)</keyword>
<keyword evidence="12" id="KW-1185">Reference proteome</keyword>
<dbReference type="AlphaFoldDB" id="A0A2D0S995"/>
<feature type="transmembrane region" description="Helical" evidence="11">
    <location>
        <begin position="458"/>
        <end position="480"/>
    </location>
</feature>
<sequence length="489" mass="55711">MCLCHVYIYQKENRNLMKLKMSLEACPFCGKPFKRLKSHLPHCKMSPGSKTAKIPKEITITTFKHTSNKDKTNKVNTDTKLNYPTFQADSKYPVKPKSKKVETVSVGKECLQNTSFTLRSISSKVQSPEGMNTETLKPKTKWHAKREQEMLKRAKLQTQTKIKFTSVSQQEQHNSETYKNPVKDIPLLEKDIASGQQKLMGTSLTSQLSTNSTALDLLQSVPWTTCYQDKQTMTKCNANTNVSVQIQNGPKLLTKEYILDSRIKEQGVSVFHTKTCVWDHIKHGLHKRRHDCVPVLFPIVSAHKVSFTKCVNNSESVLKPHTGNDQNVTMKMSPVQFPISQTSVQRPFEDVLTSRLQNMSVMAYSPEMATGYGGTFVFSSHSEISSNESLLMKCQTSKPSPQTQGLMTKQRLGDVRLNELASWLGARTPKSPREAVTMFNKGWQWYYRKYLDVQKGGIGGIAMLIGGYCVLSYIWSYPYIKKHRWRKYH</sequence>
<keyword evidence="9" id="KW-0066">ATP synthesis</keyword>
<keyword evidence="11" id="KW-0812">Transmembrane</keyword>
<evidence type="ECO:0000256" key="4">
    <source>
        <dbReference type="ARBA" id="ARBA00022547"/>
    </source>
</evidence>
<evidence type="ECO:0000256" key="11">
    <source>
        <dbReference type="SAM" id="Phobius"/>
    </source>
</evidence>
<dbReference type="OMA" id="VWDHIKH"/>
<accession>A0A2D0S995</accession>
<proteinExistence type="inferred from homology"/>
<keyword evidence="6" id="KW-0406">Ion transport</keyword>
<dbReference type="RefSeq" id="XP_017338805.1">
    <property type="nucleotide sequence ID" value="XM_017483316.2"/>
</dbReference>
<comment type="subcellular location">
    <subcellularLocation>
        <location evidence="1">Mitochondrion membrane</location>
    </subcellularLocation>
</comment>
<evidence type="ECO:0000313" key="13">
    <source>
        <dbReference type="RefSeq" id="XP_017338805.1"/>
    </source>
</evidence>
<comment type="similarity">
    <text evidence="2">Belongs to the ATPase F chain family.</text>
</comment>